<dbReference type="RefSeq" id="WP_311684381.1">
    <property type="nucleotide sequence ID" value="NZ_JAVRHM010000010.1"/>
</dbReference>
<feature type="transmembrane region" description="Helical" evidence="6">
    <location>
        <begin position="221"/>
        <end position="242"/>
    </location>
</feature>
<feature type="transmembrane region" description="Helical" evidence="6">
    <location>
        <begin position="98"/>
        <end position="118"/>
    </location>
</feature>
<feature type="transmembrane region" description="Helical" evidence="6">
    <location>
        <begin position="187"/>
        <end position="206"/>
    </location>
</feature>
<keyword evidence="3 6" id="KW-0812">Transmembrane</keyword>
<evidence type="ECO:0000256" key="3">
    <source>
        <dbReference type="ARBA" id="ARBA00022692"/>
    </source>
</evidence>
<evidence type="ECO:0000256" key="2">
    <source>
        <dbReference type="ARBA" id="ARBA00007362"/>
    </source>
</evidence>
<protein>
    <submittedName>
        <fullName evidence="8">EamA family transporter</fullName>
    </submittedName>
</protein>
<evidence type="ECO:0000256" key="4">
    <source>
        <dbReference type="ARBA" id="ARBA00022989"/>
    </source>
</evidence>
<dbReference type="Proteomes" id="UP001261624">
    <property type="component" value="Unassembled WGS sequence"/>
</dbReference>
<comment type="subcellular location">
    <subcellularLocation>
        <location evidence="1">Membrane</location>
        <topology evidence="1">Multi-pass membrane protein</topology>
    </subcellularLocation>
</comment>
<feature type="transmembrane region" description="Helical" evidence="6">
    <location>
        <begin position="38"/>
        <end position="58"/>
    </location>
</feature>
<feature type="transmembrane region" description="Helical" evidence="6">
    <location>
        <begin position="7"/>
        <end position="26"/>
    </location>
</feature>
<feature type="transmembrane region" description="Helical" evidence="6">
    <location>
        <begin position="254"/>
        <end position="269"/>
    </location>
</feature>
<accession>A0ABU3E2G6</accession>
<dbReference type="InterPro" id="IPR050638">
    <property type="entry name" value="AA-Vitamin_Transporters"/>
</dbReference>
<dbReference type="EMBL" id="JAVRHM010000010">
    <property type="protein sequence ID" value="MDT0690151.1"/>
    <property type="molecule type" value="Genomic_DNA"/>
</dbReference>
<sequence length="317" mass="34980">MKNVPNPTLIILAFFSVYVIWGSTYLLNKIAVTELPPFMLASIRFVTAGTLIFIICKITGKSLAISRKQFFNTVIAGFLFLAFGNGVVVWALRHVDTGFAALEISAQPLVVLLLMRIIDGKKIPAMSMVGVVLGIIGIYLLVSQKQVLSQENSVLGMSMIALALTGWAYGSLFVGRANLPSNYFVNTGYQMFNGGLLLFIASMVFGEEWSAPAAWSSPTQISMILLILFGSIVAFTSFNYLLRTVSPEKVATSTYVNPIIALILGWYFLNEQITTQSVIAAMVLLTGVYFINTRKKFLLYSRFANKIGGKRYEELRL</sequence>
<feature type="domain" description="EamA" evidence="7">
    <location>
        <begin position="155"/>
        <end position="293"/>
    </location>
</feature>
<dbReference type="InterPro" id="IPR037185">
    <property type="entry name" value="EmrE-like"/>
</dbReference>
<proteinExistence type="inferred from homology"/>
<gene>
    <name evidence="8" type="ORF">RM549_10170</name>
</gene>
<name>A0ABU3E2G6_9FLAO</name>
<evidence type="ECO:0000256" key="5">
    <source>
        <dbReference type="ARBA" id="ARBA00023136"/>
    </source>
</evidence>
<keyword evidence="4 6" id="KW-1133">Transmembrane helix</keyword>
<organism evidence="8 9">
    <name type="scientific">Autumnicola patrickiae</name>
    <dbReference type="NCBI Taxonomy" id="3075591"/>
    <lineage>
        <taxon>Bacteria</taxon>
        <taxon>Pseudomonadati</taxon>
        <taxon>Bacteroidota</taxon>
        <taxon>Flavobacteriia</taxon>
        <taxon>Flavobacteriales</taxon>
        <taxon>Flavobacteriaceae</taxon>
        <taxon>Autumnicola</taxon>
    </lineage>
</organism>
<feature type="transmembrane region" description="Helical" evidence="6">
    <location>
        <begin position="154"/>
        <end position="175"/>
    </location>
</feature>
<keyword evidence="9" id="KW-1185">Reference proteome</keyword>
<dbReference type="PANTHER" id="PTHR32322:SF2">
    <property type="entry name" value="EAMA DOMAIN-CONTAINING PROTEIN"/>
    <property type="match status" value="1"/>
</dbReference>
<dbReference type="InterPro" id="IPR000620">
    <property type="entry name" value="EamA_dom"/>
</dbReference>
<dbReference type="SUPFAM" id="SSF103481">
    <property type="entry name" value="Multidrug resistance efflux transporter EmrE"/>
    <property type="match status" value="2"/>
</dbReference>
<dbReference type="PANTHER" id="PTHR32322">
    <property type="entry name" value="INNER MEMBRANE TRANSPORTER"/>
    <property type="match status" value="1"/>
</dbReference>
<feature type="transmembrane region" description="Helical" evidence="6">
    <location>
        <begin position="125"/>
        <end position="142"/>
    </location>
</feature>
<evidence type="ECO:0000259" key="7">
    <source>
        <dbReference type="Pfam" id="PF00892"/>
    </source>
</evidence>
<evidence type="ECO:0000256" key="1">
    <source>
        <dbReference type="ARBA" id="ARBA00004141"/>
    </source>
</evidence>
<comment type="caution">
    <text evidence="8">The sequence shown here is derived from an EMBL/GenBank/DDBJ whole genome shotgun (WGS) entry which is preliminary data.</text>
</comment>
<feature type="domain" description="EamA" evidence="7">
    <location>
        <begin position="10"/>
        <end position="142"/>
    </location>
</feature>
<reference evidence="8 9" key="1">
    <citation type="submission" date="2023-09" db="EMBL/GenBank/DDBJ databases">
        <authorList>
            <person name="Rey-Velasco X."/>
        </authorList>
    </citation>
    <scope>NUCLEOTIDE SEQUENCE [LARGE SCALE GENOMIC DNA]</scope>
    <source>
        <strain evidence="8 9">F188</strain>
    </source>
</reference>
<dbReference type="Pfam" id="PF00892">
    <property type="entry name" value="EamA"/>
    <property type="match status" value="2"/>
</dbReference>
<keyword evidence="5 6" id="KW-0472">Membrane</keyword>
<evidence type="ECO:0000313" key="9">
    <source>
        <dbReference type="Proteomes" id="UP001261624"/>
    </source>
</evidence>
<evidence type="ECO:0000313" key="8">
    <source>
        <dbReference type="EMBL" id="MDT0690151.1"/>
    </source>
</evidence>
<feature type="transmembrane region" description="Helical" evidence="6">
    <location>
        <begin position="275"/>
        <end position="292"/>
    </location>
</feature>
<evidence type="ECO:0000256" key="6">
    <source>
        <dbReference type="SAM" id="Phobius"/>
    </source>
</evidence>
<feature type="transmembrane region" description="Helical" evidence="6">
    <location>
        <begin position="70"/>
        <end position="92"/>
    </location>
</feature>
<comment type="similarity">
    <text evidence="2">Belongs to the EamA transporter family.</text>
</comment>